<feature type="domain" description="DUF402" evidence="1">
    <location>
        <begin position="99"/>
        <end position="170"/>
    </location>
</feature>
<gene>
    <name evidence="2" type="ORF">HNR73_003261</name>
</gene>
<keyword evidence="3" id="KW-1185">Reference proteome</keyword>
<dbReference type="Proteomes" id="UP000548476">
    <property type="component" value="Unassembled WGS sequence"/>
</dbReference>
<evidence type="ECO:0000313" key="3">
    <source>
        <dbReference type="Proteomes" id="UP000548476"/>
    </source>
</evidence>
<dbReference type="RefSeq" id="WP_184788260.1">
    <property type="nucleotide sequence ID" value="NZ_BONT01000004.1"/>
</dbReference>
<dbReference type="EMBL" id="JACHGT010000006">
    <property type="protein sequence ID" value="MBB6035404.1"/>
    <property type="molecule type" value="Genomic_DNA"/>
</dbReference>
<dbReference type="Pfam" id="PF04167">
    <property type="entry name" value="DUF402"/>
    <property type="match status" value="1"/>
</dbReference>
<comment type="caution">
    <text evidence="2">The sequence shown here is derived from an EMBL/GenBank/DDBJ whole genome shotgun (WGS) entry which is preliminary data.</text>
</comment>
<dbReference type="InterPro" id="IPR007295">
    <property type="entry name" value="DUF402"/>
</dbReference>
<evidence type="ECO:0000259" key="1">
    <source>
        <dbReference type="Pfam" id="PF04167"/>
    </source>
</evidence>
<evidence type="ECO:0000313" key="2">
    <source>
        <dbReference type="EMBL" id="MBB6035404.1"/>
    </source>
</evidence>
<organism evidence="2 3">
    <name type="scientific">Phytomonospora endophytica</name>
    <dbReference type="NCBI Taxonomy" id="714109"/>
    <lineage>
        <taxon>Bacteria</taxon>
        <taxon>Bacillati</taxon>
        <taxon>Actinomycetota</taxon>
        <taxon>Actinomycetes</taxon>
        <taxon>Micromonosporales</taxon>
        <taxon>Micromonosporaceae</taxon>
        <taxon>Phytomonospora</taxon>
    </lineage>
</organism>
<dbReference type="InterPro" id="IPR035930">
    <property type="entry name" value="FomD-like_sf"/>
</dbReference>
<accession>A0A841FHQ8</accession>
<protein>
    <recommendedName>
        <fullName evidence="1">DUF402 domain-containing protein</fullName>
    </recommendedName>
</protein>
<dbReference type="AlphaFoldDB" id="A0A841FHQ8"/>
<proteinExistence type="predicted"/>
<dbReference type="SUPFAM" id="SSF159234">
    <property type="entry name" value="FomD-like"/>
    <property type="match status" value="1"/>
</dbReference>
<reference evidence="2 3" key="1">
    <citation type="submission" date="2020-08" db="EMBL/GenBank/DDBJ databases">
        <title>Genomic Encyclopedia of Type Strains, Phase IV (KMG-IV): sequencing the most valuable type-strain genomes for metagenomic binning, comparative biology and taxonomic classification.</title>
        <authorList>
            <person name="Goeker M."/>
        </authorList>
    </citation>
    <scope>NUCLEOTIDE SEQUENCE [LARGE SCALE GENOMIC DNA]</scope>
    <source>
        <strain evidence="2 3">YIM 65646</strain>
    </source>
</reference>
<name>A0A841FHQ8_9ACTN</name>
<dbReference type="Gene3D" id="2.40.380.10">
    <property type="entry name" value="FomD-like"/>
    <property type="match status" value="1"/>
</dbReference>
<sequence length="191" mass="21702">MSVPFPRRRATKLRHPDIVAAYWYEYVLGEDEHGEWAILPAGGRTWFAVGDVSRIGDDQLRCYPRHGNWVAQFWQPDRILHVDRADGRTETIQVELLDYVDMTAPPTFEGADVSFVDLVLDVVRYPDGRVAVLDEDEVDEEVERYGIPPEYIERARISCAEVHDLMSAGKAPFDGTAESWRARFHASVPAG</sequence>